<comment type="caution">
    <text evidence="2">The sequence shown here is derived from an EMBL/GenBank/DDBJ whole genome shotgun (WGS) entry which is preliminary data.</text>
</comment>
<gene>
    <name evidence="2" type="ORF">BBG48_005655</name>
</gene>
<feature type="domain" description="ABC-three component systems C-terminal" evidence="1">
    <location>
        <begin position="2"/>
        <end position="92"/>
    </location>
</feature>
<dbReference type="Pfam" id="PF20277">
    <property type="entry name" value="CTD11"/>
    <property type="match status" value="1"/>
</dbReference>
<evidence type="ECO:0000313" key="2">
    <source>
        <dbReference type="EMBL" id="RDY21269.1"/>
    </source>
</evidence>
<evidence type="ECO:0000259" key="1">
    <source>
        <dbReference type="Pfam" id="PF20277"/>
    </source>
</evidence>
<reference evidence="2 3" key="1">
    <citation type="journal article" date="2016" name="Genome Announc.">
        <title>Draft Genome Sequence of Criibacterium bergeronii gen. nov., sp. nov., Strain CCRI-22567T, Isolated from a Vaginal Sample from a Woman with Bacterial Vaginosis.</title>
        <authorList>
            <person name="Maheux A.F."/>
            <person name="Berube E."/>
            <person name="Boudreau D.K."/>
            <person name="Raymond F."/>
            <person name="Corbeil J."/>
            <person name="Roy P.H."/>
            <person name="Boissinot M."/>
            <person name="Omar R.F."/>
        </authorList>
    </citation>
    <scope>NUCLEOTIDE SEQUENCE [LARGE SCALE GENOMIC DNA]</scope>
    <source>
        <strain evidence="2 3">CCRI-22567</strain>
    </source>
</reference>
<sequence length="97" mass="11177">MLKNDEMTRVLRYYNYIDELFSAMDRDGTGDFDLIASEVETAYKKLDNGQLSQDEIVNALAEWIKNKSGVGGRNMRACHIVVAYFIQNCEVFREISK</sequence>
<protein>
    <recommendedName>
        <fullName evidence="1">ABC-three component systems C-terminal domain-containing protein</fullName>
    </recommendedName>
</protein>
<dbReference type="Proteomes" id="UP000093352">
    <property type="component" value="Unassembled WGS sequence"/>
</dbReference>
<keyword evidence="3" id="KW-1185">Reference proteome</keyword>
<dbReference type="AlphaFoldDB" id="A0A371ILA6"/>
<accession>A0A371ILA6</accession>
<proteinExistence type="predicted"/>
<organism evidence="2 3">
    <name type="scientific">Criibacterium bergeronii</name>
    <dbReference type="NCBI Taxonomy" id="1871336"/>
    <lineage>
        <taxon>Bacteria</taxon>
        <taxon>Bacillati</taxon>
        <taxon>Bacillota</taxon>
        <taxon>Clostridia</taxon>
        <taxon>Peptostreptococcales</taxon>
        <taxon>Filifactoraceae</taxon>
        <taxon>Criibacterium</taxon>
    </lineage>
</organism>
<dbReference type="EMBL" id="MBEW02000009">
    <property type="protein sequence ID" value="RDY21269.1"/>
    <property type="molecule type" value="Genomic_DNA"/>
</dbReference>
<evidence type="ECO:0000313" key="3">
    <source>
        <dbReference type="Proteomes" id="UP000093352"/>
    </source>
</evidence>
<dbReference type="STRING" id="1871336.BBG48_03290"/>
<name>A0A371ILA6_9FIRM</name>
<dbReference type="InterPro" id="IPR046921">
    <property type="entry name" value="ABC-3C_CTD11"/>
</dbReference>